<sequence>MFLGLRPSIVGYGSLGLSKLNQFITKRLGHEYAPRFKRVRKGHKGRVPVRTGGSIKGSTIVFGSYGLRLKSEGVRLSAKQLQEADVVIMRAMRPISGKLYKRFVCSVPVCVKGNETRMGKGKGAFDHWAARVPTGKVLFEIDAPNLHERVARDTLRKAAQKLSGVYETVTKTDLPRVSLHRTIPVPPKENVVSKMIANPSKELKNILEGKKREYKLYRGW</sequence>
<dbReference type="InterPro" id="IPR000114">
    <property type="entry name" value="Ribosomal_uL16_bact-type"/>
</dbReference>
<dbReference type="InterPro" id="IPR020798">
    <property type="entry name" value="Ribosomal_uL16_CS"/>
</dbReference>
<dbReference type="RefSeq" id="XP_020048220.1">
    <property type="nucleotide sequence ID" value="XM_020192955.1"/>
</dbReference>
<evidence type="ECO:0000256" key="1">
    <source>
        <dbReference type="ARBA" id="ARBA00008931"/>
    </source>
</evidence>
<evidence type="ECO:0000256" key="3">
    <source>
        <dbReference type="ARBA" id="ARBA00023274"/>
    </source>
</evidence>
<dbReference type="SUPFAM" id="SSF54686">
    <property type="entry name" value="Ribosomal protein L16p/L10e"/>
    <property type="match status" value="1"/>
</dbReference>
<dbReference type="InterPro" id="IPR016180">
    <property type="entry name" value="Ribosomal_uL16_dom"/>
</dbReference>
<evidence type="ECO:0000313" key="6">
    <source>
        <dbReference type="Proteomes" id="UP000095038"/>
    </source>
</evidence>
<name>A0A1D2VJY4_9ASCO</name>
<dbReference type="GO" id="GO:0005762">
    <property type="term" value="C:mitochondrial large ribosomal subunit"/>
    <property type="evidence" value="ECO:0007669"/>
    <property type="project" value="EnsemblFungi"/>
</dbReference>
<evidence type="ECO:0000313" key="5">
    <source>
        <dbReference type="EMBL" id="ODV61913.1"/>
    </source>
</evidence>
<dbReference type="InParanoid" id="A0A1D2VJY4"/>
<dbReference type="InterPro" id="IPR047873">
    <property type="entry name" value="Ribosomal_uL16"/>
</dbReference>
<organism evidence="5 6">
    <name type="scientific">Ascoidea rubescens DSM 1968</name>
    <dbReference type="NCBI Taxonomy" id="1344418"/>
    <lineage>
        <taxon>Eukaryota</taxon>
        <taxon>Fungi</taxon>
        <taxon>Dikarya</taxon>
        <taxon>Ascomycota</taxon>
        <taxon>Saccharomycotina</taxon>
        <taxon>Saccharomycetes</taxon>
        <taxon>Ascoideaceae</taxon>
        <taxon>Ascoidea</taxon>
    </lineage>
</organism>
<dbReference type="Pfam" id="PF00252">
    <property type="entry name" value="Ribosomal_L16"/>
    <property type="match status" value="1"/>
</dbReference>
<dbReference type="PROSITE" id="PS00701">
    <property type="entry name" value="RIBOSOMAL_L16_2"/>
    <property type="match status" value="1"/>
</dbReference>
<accession>A0A1D2VJY4</accession>
<dbReference type="GeneID" id="30966591"/>
<dbReference type="NCBIfam" id="TIGR01164">
    <property type="entry name" value="rplP_bact"/>
    <property type="match status" value="1"/>
</dbReference>
<dbReference type="OrthoDB" id="268521at2759"/>
<dbReference type="GO" id="GO:0019843">
    <property type="term" value="F:rRNA binding"/>
    <property type="evidence" value="ECO:0007669"/>
    <property type="project" value="InterPro"/>
</dbReference>
<dbReference type="InterPro" id="IPR036920">
    <property type="entry name" value="Ribosomal_uL16_sf"/>
</dbReference>
<dbReference type="PANTHER" id="PTHR12220:SF13">
    <property type="entry name" value="LARGE RIBOSOMAL SUBUNIT PROTEIN UL16M"/>
    <property type="match status" value="1"/>
</dbReference>
<dbReference type="AlphaFoldDB" id="A0A1D2VJY4"/>
<comment type="similarity">
    <text evidence="1 4">Belongs to the universal ribosomal protein uL16 family.</text>
</comment>
<dbReference type="EMBL" id="KV454478">
    <property type="protein sequence ID" value="ODV61913.1"/>
    <property type="molecule type" value="Genomic_DNA"/>
</dbReference>
<protein>
    <submittedName>
        <fullName evidence="5">Mitochondrial ribosomal protein of the large subunit</fullName>
    </submittedName>
</protein>
<dbReference type="CDD" id="cd01433">
    <property type="entry name" value="Ribosomal_L16_L10e"/>
    <property type="match status" value="1"/>
</dbReference>
<dbReference type="GO" id="GO:0003735">
    <property type="term" value="F:structural constituent of ribosome"/>
    <property type="evidence" value="ECO:0007669"/>
    <property type="project" value="EnsemblFungi"/>
</dbReference>
<dbReference type="FunCoup" id="A0A1D2VJY4">
    <property type="interactions" value="290"/>
</dbReference>
<evidence type="ECO:0000256" key="2">
    <source>
        <dbReference type="ARBA" id="ARBA00022980"/>
    </source>
</evidence>
<dbReference type="Gene3D" id="3.90.1170.10">
    <property type="entry name" value="Ribosomal protein L10e/L16"/>
    <property type="match status" value="1"/>
</dbReference>
<dbReference type="PRINTS" id="PR00060">
    <property type="entry name" value="RIBOSOMALL16"/>
</dbReference>
<reference evidence="6" key="1">
    <citation type="submission" date="2016-05" db="EMBL/GenBank/DDBJ databases">
        <title>Comparative genomics of biotechnologically important yeasts.</title>
        <authorList>
            <consortium name="DOE Joint Genome Institute"/>
            <person name="Riley R."/>
            <person name="Haridas S."/>
            <person name="Wolfe K.H."/>
            <person name="Lopes M.R."/>
            <person name="Hittinger C.T."/>
            <person name="Goker M."/>
            <person name="Salamov A."/>
            <person name="Wisecaver J."/>
            <person name="Long T.M."/>
            <person name="Aerts A.L."/>
            <person name="Barry K."/>
            <person name="Choi C."/>
            <person name="Clum A."/>
            <person name="Coughlan A.Y."/>
            <person name="Deshpande S."/>
            <person name="Douglass A.P."/>
            <person name="Hanson S.J."/>
            <person name="Klenk H.-P."/>
            <person name="Labutti K."/>
            <person name="Lapidus A."/>
            <person name="Lindquist E."/>
            <person name="Lipzen A."/>
            <person name="Meier-Kolthoff J.P."/>
            <person name="Ohm R.A."/>
            <person name="Otillar R.P."/>
            <person name="Pangilinan J."/>
            <person name="Peng Y."/>
            <person name="Rokas A."/>
            <person name="Rosa C.A."/>
            <person name="Scheuner C."/>
            <person name="Sibirny A.A."/>
            <person name="Slot J.C."/>
            <person name="Stielow J.B."/>
            <person name="Sun H."/>
            <person name="Kurtzman C.P."/>
            <person name="Blackwell M."/>
            <person name="Grigoriev I.V."/>
            <person name="Jeffries T.W."/>
        </authorList>
    </citation>
    <scope>NUCLEOTIDE SEQUENCE [LARGE SCALE GENOMIC DNA]</scope>
    <source>
        <strain evidence="6">DSM 1968</strain>
    </source>
</reference>
<evidence type="ECO:0000256" key="4">
    <source>
        <dbReference type="RuleBase" id="RU004413"/>
    </source>
</evidence>
<keyword evidence="2 4" id="KW-0689">Ribosomal protein</keyword>
<dbReference type="PANTHER" id="PTHR12220">
    <property type="entry name" value="50S/60S RIBOSOMAL PROTEIN L16"/>
    <property type="match status" value="1"/>
</dbReference>
<proteinExistence type="inferred from homology"/>
<dbReference type="Proteomes" id="UP000095038">
    <property type="component" value="Unassembled WGS sequence"/>
</dbReference>
<keyword evidence="6" id="KW-1185">Reference proteome</keyword>
<gene>
    <name evidence="5" type="ORF">ASCRUDRAFT_75170</name>
</gene>
<keyword evidence="3 4" id="KW-0687">Ribonucleoprotein</keyword>
<dbReference type="GO" id="GO:0032543">
    <property type="term" value="P:mitochondrial translation"/>
    <property type="evidence" value="ECO:0007669"/>
    <property type="project" value="EnsemblFungi"/>
</dbReference>
<dbReference type="STRING" id="1344418.A0A1D2VJY4"/>